<feature type="transmembrane region" description="Helical" evidence="8">
    <location>
        <begin position="336"/>
        <end position="356"/>
    </location>
</feature>
<comment type="caution">
    <text evidence="10">The sequence shown here is derived from an EMBL/GenBank/DDBJ whole genome shotgun (WGS) entry which is preliminary data.</text>
</comment>
<feature type="transmembrane region" description="Helical" evidence="8">
    <location>
        <begin position="198"/>
        <end position="217"/>
    </location>
</feature>
<name>A0ABU1UVV7_9GAMM</name>
<dbReference type="PIRSF" id="PIRSF004925">
    <property type="entry name" value="HcaT"/>
    <property type="match status" value="1"/>
</dbReference>
<evidence type="ECO:0000256" key="5">
    <source>
        <dbReference type="ARBA" id="ARBA00022692"/>
    </source>
</evidence>
<dbReference type="NCBIfam" id="NF037955">
    <property type="entry name" value="mfs"/>
    <property type="match status" value="1"/>
</dbReference>
<dbReference type="PANTHER" id="PTHR23522">
    <property type="entry name" value="BLL5896 PROTEIN"/>
    <property type="match status" value="1"/>
</dbReference>
<protein>
    <submittedName>
        <fullName evidence="10">PPP family 3-phenylpropionic acid transporter</fullName>
    </submittedName>
</protein>
<feature type="transmembrane region" description="Helical" evidence="8">
    <location>
        <begin position="12"/>
        <end position="35"/>
    </location>
</feature>
<organism evidence="10 11">
    <name type="scientific">Cellvibrio fibrivorans</name>
    <dbReference type="NCBI Taxonomy" id="126350"/>
    <lineage>
        <taxon>Bacteria</taxon>
        <taxon>Pseudomonadati</taxon>
        <taxon>Pseudomonadota</taxon>
        <taxon>Gammaproteobacteria</taxon>
        <taxon>Cellvibrionales</taxon>
        <taxon>Cellvibrionaceae</taxon>
        <taxon>Cellvibrio</taxon>
    </lineage>
</organism>
<keyword evidence="3" id="KW-1003">Cell membrane</keyword>
<keyword evidence="6 8" id="KW-1133">Transmembrane helix</keyword>
<evidence type="ECO:0000256" key="8">
    <source>
        <dbReference type="SAM" id="Phobius"/>
    </source>
</evidence>
<feature type="transmembrane region" description="Helical" evidence="8">
    <location>
        <begin position="362"/>
        <end position="382"/>
    </location>
</feature>
<dbReference type="InterPro" id="IPR026032">
    <property type="entry name" value="HcaT-like"/>
</dbReference>
<dbReference type="Gene3D" id="1.20.1250.20">
    <property type="entry name" value="MFS general substrate transporter like domains"/>
    <property type="match status" value="2"/>
</dbReference>
<evidence type="ECO:0000313" key="11">
    <source>
        <dbReference type="Proteomes" id="UP001253595"/>
    </source>
</evidence>
<keyword evidence="5 8" id="KW-0812">Transmembrane</keyword>
<dbReference type="PROSITE" id="PS50850">
    <property type="entry name" value="MFS"/>
    <property type="match status" value="1"/>
</dbReference>
<gene>
    <name evidence="10" type="ORF">J2X05_001334</name>
</gene>
<evidence type="ECO:0000256" key="7">
    <source>
        <dbReference type="ARBA" id="ARBA00023136"/>
    </source>
</evidence>
<feature type="transmembrane region" description="Helical" evidence="8">
    <location>
        <begin position="163"/>
        <end position="186"/>
    </location>
</feature>
<reference evidence="10 11" key="1">
    <citation type="submission" date="2023-07" db="EMBL/GenBank/DDBJ databases">
        <title>Sorghum-associated microbial communities from plants grown in Nebraska, USA.</title>
        <authorList>
            <person name="Schachtman D."/>
        </authorList>
    </citation>
    <scope>NUCLEOTIDE SEQUENCE [LARGE SCALE GENOMIC DNA]</scope>
    <source>
        <strain evidence="10 11">BE190</strain>
    </source>
</reference>
<comment type="subcellular location">
    <subcellularLocation>
        <location evidence="1">Cell inner membrane</location>
        <topology evidence="1">Multi-pass membrane protein</topology>
    </subcellularLocation>
</comment>
<evidence type="ECO:0000256" key="6">
    <source>
        <dbReference type="ARBA" id="ARBA00022989"/>
    </source>
</evidence>
<dbReference type="EMBL" id="JAVDVX010000002">
    <property type="protein sequence ID" value="MDR7089328.1"/>
    <property type="molecule type" value="Genomic_DNA"/>
</dbReference>
<feature type="transmembrane region" description="Helical" evidence="8">
    <location>
        <begin position="273"/>
        <end position="290"/>
    </location>
</feature>
<evidence type="ECO:0000256" key="4">
    <source>
        <dbReference type="ARBA" id="ARBA00022519"/>
    </source>
</evidence>
<dbReference type="PANTHER" id="PTHR23522:SF10">
    <property type="entry name" value="3-PHENYLPROPIONIC ACID TRANSPORTER-RELATED"/>
    <property type="match status" value="1"/>
</dbReference>
<keyword evidence="2" id="KW-0813">Transport</keyword>
<evidence type="ECO:0000259" key="9">
    <source>
        <dbReference type="PROSITE" id="PS50850"/>
    </source>
</evidence>
<evidence type="ECO:0000256" key="3">
    <source>
        <dbReference type="ARBA" id="ARBA00022475"/>
    </source>
</evidence>
<sequence length="395" mass="44302">MSLSFAQQAIPYWRLSGFYFFYFAVVGTLIPYWGIYLKSLGYSSQDVGIISSIIMATRIIAPNFWGWLADHTQQRLRIIRLGSLAASIIFAGILLDQRYWWLVLVVSCYTFFWHAVLPQFEVITLGYLANNYHKYGQIRLWGSVGFMAAVVGLGLVFDVMPIRFLPLFILTFLILIWLSSLSLQDVSAKKSDGQRQNFLSLVWQPTILCFLAASFLLQLSHGPYYTFYTLYLVENYGYSSTATGLLWALGVLAEVAIFIVMHKLLNRFSLRSLMLFSLIVTSGRWLLIAYGAESLAVLLFAQLLHACSFGIAHAVSIELVRTHFMGANQGQAQAMYSSFSFGAGGAAGALIGGLLWDYSASTTFLLAAVSVLVAFVLCYFWLHPVHQVGREVHRE</sequence>
<feature type="transmembrane region" description="Helical" evidence="8">
    <location>
        <begin position="101"/>
        <end position="128"/>
    </location>
</feature>
<evidence type="ECO:0000256" key="2">
    <source>
        <dbReference type="ARBA" id="ARBA00022448"/>
    </source>
</evidence>
<dbReference type="Pfam" id="PF12832">
    <property type="entry name" value="MFS_1_like"/>
    <property type="match status" value="1"/>
</dbReference>
<dbReference type="SUPFAM" id="SSF103473">
    <property type="entry name" value="MFS general substrate transporter"/>
    <property type="match status" value="1"/>
</dbReference>
<feature type="domain" description="Major facilitator superfamily (MFS) profile" evidence="9">
    <location>
        <begin position="206"/>
        <end position="395"/>
    </location>
</feature>
<proteinExistence type="predicted"/>
<dbReference type="InterPro" id="IPR036259">
    <property type="entry name" value="MFS_trans_sf"/>
</dbReference>
<keyword evidence="4" id="KW-0997">Cell inner membrane</keyword>
<dbReference type="InterPro" id="IPR024989">
    <property type="entry name" value="MFS_assoc_dom"/>
</dbReference>
<evidence type="ECO:0000256" key="1">
    <source>
        <dbReference type="ARBA" id="ARBA00004429"/>
    </source>
</evidence>
<feature type="transmembrane region" description="Helical" evidence="8">
    <location>
        <begin position="237"/>
        <end position="261"/>
    </location>
</feature>
<dbReference type="InterPro" id="IPR020846">
    <property type="entry name" value="MFS_dom"/>
</dbReference>
<feature type="transmembrane region" description="Helical" evidence="8">
    <location>
        <begin position="296"/>
        <end position="315"/>
    </location>
</feature>
<feature type="transmembrane region" description="Helical" evidence="8">
    <location>
        <begin position="47"/>
        <end position="66"/>
    </location>
</feature>
<feature type="transmembrane region" description="Helical" evidence="8">
    <location>
        <begin position="78"/>
        <end position="95"/>
    </location>
</feature>
<feature type="transmembrane region" description="Helical" evidence="8">
    <location>
        <begin position="140"/>
        <end position="157"/>
    </location>
</feature>
<accession>A0ABU1UVV7</accession>
<keyword evidence="7 8" id="KW-0472">Membrane</keyword>
<dbReference type="RefSeq" id="WP_310070290.1">
    <property type="nucleotide sequence ID" value="NZ_JAVDVX010000002.1"/>
</dbReference>
<keyword evidence="11" id="KW-1185">Reference proteome</keyword>
<dbReference type="Proteomes" id="UP001253595">
    <property type="component" value="Unassembled WGS sequence"/>
</dbReference>
<evidence type="ECO:0000313" key="10">
    <source>
        <dbReference type="EMBL" id="MDR7089328.1"/>
    </source>
</evidence>